<comment type="caution">
    <text evidence="1">The sequence shown here is derived from an EMBL/GenBank/DDBJ whole genome shotgun (WGS) entry which is preliminary data.</text>
</comment>
<proteinExistence type="predicted"/>
<reference evidence="1" key="1">
    <citation type="submission" date="2020-10" db="EMBL/GenBank/DDBJ databases">
        <authorList>
            <person name="Kikuchi T."/>
        </authorList>
    </citation>
    <scope>NUCLEOTIDE SEQUENCE</scope>
    <source>
        <strain evidence="1">NKZ352</strain>
    </source>
</reference>
<keyword evidence="2" id="KW-1185">Reference proteome</keyword>
<dbReference type="EMBL" id="CAJGYM010000050">
    <property type="protein sequence ID" value="CAD6195074.1"/>
    <property type="molecule type" value="Genomic_DNA"/>
</dbReference>
<organism evidence="1 2">
    <name type="scientific">Caenorhabditis auriculariae</name>
    <dbReference type="NCBI Taxonomy" id="2777116"/>
    <lineage>
        <taxon>Eukaryota</taxon>
        <taxon>Metazoa</taxon>
        <taxon>Ecdysozoa</taxon>
        <taxon>Nematoda</taxon>
        <taxon>Chromadorea</taxon>
        <taxon>Rhabditida</taxon>
        <taxon>Rhabditina</taxon>
        <taxon>Rhabditomorpha</taxon>
        <taxon>Rhabditoidea</taxon>
        <taxon>Rhabditidae</taxon>
        <taxon>Peloderinae</taxon>
        <taxon>Caenorhabditis</taxon>
    </lineage>
</organism>
<name>A0A8S1HH60_9PELO</name>
<gene>
    <name evidence="1" type="ORF">CAUJ_LOCUS10993</name>
</gene>
<dbReference type="AlphaFoldDB" id="A0A8S1HH60"/>
<dbReference type="Proteomes" id="UP000835052">
    <property type="component" value="Unassembled WGS sequence"/>
</dbReference>
<evidence type="ECO:0000313" key="2">
    <source>
        <dbReference type="Proteomes" id="UP000835052"/>
    </source>
</evidence>
<sequence>MPDGETFSISLASLRTSQCIQFDCGLVSVYCYGNMTFCALLDKPYSAKDLSQLNNLPFSILTHKFSFYPDNSTSDCNQPHKEWLDAYFVP</sequence>
<protein>
    <submittedName>
        <fullName evidence="1">Uncharacterized protein</fullName>
    </submittedName>
</protein>
<accession>A0A8S1HH60</accession>
<evidence type="ECO:0000313" key="1">
    <source>
        <dbReference type="EMBL" id="CAD6195074.1"/>
    </source>
</evidence>